<evidence type="ECO:0000256" key="1">
    <source>
        <dbReference type="SAM" id="SignalP"/>
    </source>
</evidence>
<dbReference type="EMBL" id="CP012542">
    <property type="protein sequence ID" value="QCD44774.1"/>
    <property type="molecule type" value="Genomic_DNA"/>
</dbReference>
<name>A0A6G5QGN2_9BACT</name>
<reference evidence="2 3" key="1">
    <citation type="submission" date="2016-07" db="EMBL/GenBank/DDBJ databases">
        <title>Comparative genomics of the Campylobacter concisus group.</title>
        <authorList>
            <person name="Miller W.G."/>
            <person name="Yee E."/>
            <person name="Chapman M.H."/>
            <person name="Huynh S."/>
            <person name="Bono J.L."/>
            <person name="On S.L.W."/>
            <person name="StLeger J."/>
            <person name="Foster G."/>
            <person name="Parker C.T."/>
        </authorList>
    </citation>
    <scope>NUCLEOTIDE SEQUENCE [LARGE SCALE GENOMIC DNA]</scope>
    <source>
        <strain evidence="2 3">CCUG 21559</strain>
    </source>
</reference>
<evidence type="ECO:0000313" key="3">
    <source>
        <dbReference type="Proteomes" id="UP000503264"/>
    </source>
</evidence>
<dbReference type="InterPro" id="IPR023614">
    <property type="entry name" value="Porin_dom_sf"/>
</dbReference>
<sequence>MKLTKVSLAALVALGAFSSVASATPLEEAIKNVDISGFARYRYTNNDIHFKGKTKGNEKTDIGNHRAGHQFRMITNFKAAIDDNFFGVIGLRYNATDHSGDSNGDAWKDDKIVTDGHKDLDVSNTTGTFNVHQFYLGYTAGNTTITAGKQVLGTFFTDDLVGTGVKVVNTDITGLTLAALAVDALDNSSFSDGGLWDAVRSNKYDTGNLYGVAAIGSYDPVAFQLWYASLTNVADLLGVEVSSDIAINDNVAFGLKGQFVNNSADKVMKSPSAKADYSDGRFYAFEATTELFGAELGAGYINWKAKDYAKKTTGTTSFTFEDQGSLIDAGEQHADWNDYTAAKGKGSVWFLNAGYRFDKFFVGADYVQGTKKFAEADTKKEKFKEVVARASYKYSKKLTFTTWYSNAEIKNFKHNNDHTGKLESDRYRFEAKYSF</sequence>
<dbReference type="Gene3D" id="2.40.160.10">
    <property type="entry name" value="Porin"/>
    <property type="match status" value="1"/>
</dbReference>
<feature type="chain" id="PRO_5026095542" evidence="1">
    <location>
        <begin position="24"/>
        <end position="435"/>
    </location>
</feature>
<dbReference type="Proteomes" id="UP000503264">
    <property type="component" value="Chromosome"/>
</dbReference>
<dbReference type="InterPro" id="IPR008439">
    <property type="entry name" value="Campylo_MOMP"/>
</dbReference>
<gene>
    <name evidence="2" type="primary">cmp</name>
    <name evidence="2" type="ORF">CMUC_0985</name>
</gene>
<keyword evidence="3" id="KW-1185">Reference proteome</keyword>
<feature type="signal peptide" evidence="1">
    <location>
        <begin position="1"/>
        <end position="23"/>
    </location>
</feature>
<dbReference type="AlphaFoldDB" id="A0A6G5QGN2"/>
<dbReference type="SUPFAM" id="SSF56935">
    <property type="entry name" value="Porins"/>
    <property type="match status" value="1"/>
</dbReference>
<dbReference type="RefSeq" id="WP_171993745.1">
    <property type="nucleotide sequence ID" value="NZ_CP012542.1"/>
</dbReference>
<evidence type="ECO:0000313" key="2">
    <source>
        <dbReference type="EMBL" id="QCD44774.1"/>
    </source>
</evidence>
<proteinExistence type="predicted"/>
<accession>A0A6G5QGN2</accession>
<protein>
    <submittedName>
        <fullName evidence="2">Major outer membrane protein</fullName>
    </submittedName>
</protein>
<organism evidence="2 3">
    <name type="scientific">Campylobacter mucosalis CCUG 21559</name>
    <dbReference type="NCBI Taxonomy" id="1032067"/>
    <lineage>
        <taxon>Bacteria</taxon>
        <taxon>Pseudomonadati</taxon>
        <taxon>Campylobacterota</taxon>
        <taxon>Epsilonproteobacteria</taxon>
        <taxon>Campylobacterales</taxon>
        <taxon>Campylobacteraceae</taxon>
        <taxon>Campylobacter</taxon>
    </lineage>
</organism>
<dbReference type="Pfam" id="PF05538">
    <property type="entry name" value="Campylo_MOMP"/>
    <property type="match status" value="1"/>
</dbReference>
<keyword evidence="1" id="KW-0732">Signal</keyword>